<reference evidence="4 5" key="1">
    <citation type="submission" date="2021-07" db="EMBL/GenBank/DDBJ databases">
        <title>The Aristolochia fimbriata genome: insights into angiosperm evolution, floral development and chemical biosynthesis.</title>
        <authorList>
            <person name="Jiao Y."/>
        </authorList>
    </citation>
    <scope>NUCLEOTIDE SEQUENCE [LARGE SCALE GENOMIC DNA]</scope>
    <source>
        <strain evidence="4">IBCAS-2021</strain>
        <tissue evidence="4">Leaf</tissue>
    </source>
</reference>
<dbReference type="AlphaFoldDB" id="A0AAV7FGI9"/>
<keyword evidence="2" id="KW-0677">Repeat</keyword>
<dbReference type="InterPro" id="IPR050667">
    <property type="entry name" value="PPR-containing_protein"/>
</dbReference>
<dbReference type="InterPro" id="IPR002885">
    <property type="entry name" value="PPR_rpt"/>
</dbReference>
<comment type="similarity">
    <text evidence="1">Belongs to the PPR family. P subfamily.</text>
</comment>
<dbReference type="InterPro" id="IPR011990">
    <property type="entry name" value="TPR-like_helical_dom_sf"/>
</dbReference>
<dbReference type="EMBL" id="JAINDJ010000002">
    <property type="protein sequence ID" value="KAG9458882.1"/>
    <property type="molecule type" value="Genomic_DNA"/>
</dbReference>
<evidence type="ECO:0008006" key="6">
    <source>
        <dbReference type="Google" id="ProtNLM"/>
    </source>
</evidence>
<feature type="repeat" description="PPR" evidence="3">
    <location>
        <begin position="163"/>
        <end position="197"/>
    </location>
</feature>
<dbReference type="NCBIfam" id="TIGR00756">
    <property type="entry name" value="PPR"/>
    <property type="match status" value="1"/>
</dbReference>
<dbReference type="Proteomes" id="UP000825729">
    <property type="component" value="Unassembled WGS sequence"/>
</dbReference>
<evidence type="ECO:0000313" key="4">
    <source>
        <dbReference type="EMBL" id="KAG9458882.1"/>
    </source>
</evidence>
<gene>
    <name evidence="4" type="ORF">H6P81_003390</name>
</gene>
<keyword evidence="5" id="KW-1185">Reference proteome</keyword>
<name>A0AAV7FGI9_ARIFI</name>
<accession>A0AAV7FGI9</accession>
<evidence type="ECO:0000313" key="5">
    <source>
        <dbReference type="Proteomes" id="UP000825729"/>
    </source>
</evidence>
<organism evidence="4 5">
    <name type="scientific">Aristolochia fimbriata</name>
    <name type="common">White veined hardy Dutchman's pipe vine</name>
    <dbReference type="NCBI Taxonomy" id="158543"/>
    <lineage>
        <taxon>Eukaryota</taxon>
        <taxon>Viridiplantae</taxon>
        <taxon>Streptophyta</taxon>
        <taxon>Embryophyta</taxon>
        <taxon>Tracheophyta</taxon>
        <taxon>Spermatophyta</taxon>
        <taxon>Magnoliopsida</taxon>
        <taxon>Magnoliidae</taxon>
        <taxon>Piperales</taxon>
        <taxon>Aristolochiaceae</taxon>
        <taxon>Aristolochia</taxon>
    </lineage>
</organism>
<evidence type="ECO:0000256" key="2">
    <source>
        <dbReference type="ARBA" id="ARBA00022737"/>
    </source>
</evidence>
<evidence type="ECO:0000256" key="3">
    <source>
        <dbReference type="PROSITE-ProRule" id="PRU00708"/>
    </source>
</evidence>
<proteinExistence type="inferred from homology"/>
<evidence type="ECO:0000256" key="1">
    <source>
        <dbReference type="ARBA" id="ARBA00007626"/>
    </source>
</evidence>
<dbReference type="PROSITE" id="PS51375">
    <property type="entry name" value="PPR"/>
    <property type="match status" value="2"/>
</dbReference>
<comment type="caution">
    <text evidence="4">The sequence shown here is derived from an EMBL/GenBank/DDBJ whole genome shotgun (WGS) entry which is preliminary data.</text>
</comment>
<dbReference type="PANTHER" id="PTHR47939">
    <property type="entry name" value="MEMBRANE-ASSOCIATED SALT-INDUCIBLE PROTEIN-LIKE"/>
    <property type="match status" value="1"/>
</dbReference>
<protein>
    <recommendedName>
        <fullName evidence="6">Pentatricopeptide repeat-containing protein</fullName>
    </recommendedName>
</protein>
<dbReference type="Pfam" id="PF13041">
    <property type="entry name" value="PPR_2"/>
    <property type="match status" value="1"/>
</dbReference>
<feature type="repeat" description="PPR" evidence="3">
    <location>
        <begin position="198"/>
        <end position="232"/>
    </location>
</feature>
<sequence length="393" mass="44343">MAVAYARQRPFSLPFFSTVKKCFHSAQSMEQTLKAAIEGRNFLHIPRLLSSYPQKPHPNPFSFLSSSSPVTQIKTVDEILQSLISLRPRPVSSTTYFLLLTQYLTNSNLLPLTLAILQQYIRSGSKIPQQTRLSLSQSWLHQRCTQTIVDILSETRSIGYPPDRSTCNYIISSLCSVDEVGEAVSILREMRKARCEPDAESYDLVIEAACRKRRTKELVEILGEMIRIGIRPKQGTVLRVVSALRANGDVWRAKEIVVGLERHGVEVGFHSFEVLLEGCLKMNEFLLAAEVVMEMTDRGLIPYIDARQRVVEGLASVGEFRLQFEIAHLVEEQFIVNKTAYEAANWANNGGLVYHSKTVHGAANCSRDICIILGLLRKLCNFTRQSKIKKKQT</sequence>
<dbReference type="Gene3D" id="1.25.40.10">
    <property type="entry name" value="Tetratricopeptide repeat domain"/>
    <property type="match status" value="1"/>
</dbReference>
<dbReference type="PANTHER" id="PTHR47939:SF1">
    <property type="entry name" value="OS04G0684500 PROTEIN"/>
    <property type="match status" value="1"/>
</dbReference>